<organism evidence="1 2">
    <name type="scientific">Azohydromonas lata</name>
    <dbReference type="NCBI Taxonomy" id="45677"/>
    <lineage>
        <taxon>Bacteria</taxon>
        <taxon>Pseudomonadati</taxon>
        <taxon>Pseudomonadota</taxon>
        <taxon>Betaproteobacteria</taxon>
        <taxon>Burkholderiales</taxon>
        <taxon>Sphaerotilaceae</taxon>
        <taxon>Azohydromonas</taxon>
    </lineage>
</organism>
<evidence type="ECO:0000313" key="1">
    <source>
        <dbReference type="EMBL" id="MDZ5456119.1"/>
    </source>
</evidence>
<name>A0ABU5IAI4_9BURK</name>
<comment type="caution">
    <text evidence="1">The sequence shown here is derived from an EMBL/GenBank/DDBJ whole genome shotgun (WGS) entry which is preliminary data.</text>
</comment>
<gene>
    <name evidence="1" type="ORF">SM757_05995</name>
</gene>
<protein>
    <submittedName>
        <fullName evidence="1">Uncharacterized protein</fullName>
    </submittedName>
</protein>
<dbReference type="EMBL" id="JAXOJX010000006">
    <property type="protein sequence ID" value="MDZ5456119.1"/>
    <property type="molecule type" value="Genomic_DNA"/>
</dbReference>
<keyword evidence="2" id="KW-1185">Reference proteome</keyword>
<dbReference type="Proteomes" id="UP001293718">
    <property type="component" value="Unassembled WGS sequence"/>
</dbReference>
<evidence type="ECO:0000313" key="2">
    <source>
        <dbReference type="Proteomes" id="UP001293718"/>
    </source>
</evidence>
<reference evidence="1 2" key="1">
    <citation type="submission" date="2023-11" db="EMBL/GenBank/DDBJ databases">
        <title>Draft genome of Azohydromonas lata strain H1 (DSM1123), a polyhydroxyalkanoate producer.</title>
        <authorList>
            <person name="Traversa D."/>
            <person name="D'Addabbo P."/>
            <person name="Pazzani C."/>
            <person name="Manzari C."/>
            <person name="Chiara M."/>
            <person name="Scrascia M."/>
        </authorList>
    </citation>
    <scope>NUCLEOTIDE SEQUENCE [LARGE SCALE GENOMIC DNA]</scope>
    <source>
        <strain evidence="1 2">H1</strain>
    </source>
</reference>
<dbReference type="RefSeq" id="WP_066337934.1">
    <property type="nucleotide sequence ID" value="NZ_JAXOJX010000006.1"/>
</dbReference>
<sequence length="82" mass="9327">MARAFNTPPASRREARREALRDGLPLTVELLKNRLACDIPVGYVEDYVALDWLEWHGGTLRLTATGQNVCRYATSMQHKRQA</sequence>
<proteinExistence type="predicted"/>
<accession>A0ABU5IAI4</accession>